<evidence type="ECO:0000313" key="1">
    <source>
        <dbReference type="EMBL" id="KAI6659658.1"/>
    </source>
</evidence>
<comment type="caution">
    <text evidence="1">The sequence shown here is derived from an EMBL/GenBank/DDBJ whole genome shotgun (WGS) entry which is preliminary data.</text>
</comment>
<dbReference type="SUPFAM" id="SSF57903">
    <property type="entry name" value="FYVE/PHD zinc finger"/>
    <property type="match status" value="1"/>
</dbReference>
<gene>
    <name evidence="1" type="ORF">LOD99_14581</name>
</gene>
<dbReference type="InterPro" id="IPR013083">
    <property type="entry name" value="Znf_RING/FYVE/PHD"/>
</dbReference>
<dbReference type="Gene3D" id="3.30.40.10">
    <property type="entry name" value="Zinc/RING finger domain, C3HC4 (zinc finger)"/>
    <property type="match status" value="1"/>
</dbReference>
<name>A0AAV7KEQ5_9METZ</name>
<evidence type="ECO:0000313" key="2">
    <source>
        <dbReference type="Proteomes" id="UP001165289"/>
    </source>
</evidence>
<dbReference type="AlphaFoldDB" id="A0AAV7KEQ5"/>
<proteinExistence type="predicted"/>
<dbReference type="EMBL" id="JAKMXF010000055">
    <property type="protein sequence ID" value="KAI6659658.1"/>
    <property type="molecule type" value="Genomic_DNA"/>
</dbReference>
<reference evidence="1 2" key="1">
    <citation type="journal article" date="2023" name="BMC Biol.">
        <title>The compact genome of the sponge Oopsacas minuta (Hexactinellida) is lacking key metazoan core genes.</title>
        <authorList>
            <person name="Santini S."/>
            <person name="Schenkelaars Q."/>
            <person name="Jourda C."/>
            <person name="Duchesne M."/>
            <person name="Belahbib H."/>
            <person name="Rocher C."/>
            <person name="Selva M."/>
            <person name="Riesgo A."/>
            <person name="Vervoort M."/>
            <person name="Leys S.P."/>
            <person name="Kodjabachian L."/>
            <person name="Le Bivic A."/>
            <person name="Borchiellini C."/>
            <person name="Claverie J.M."/>
            <person name="Renard E."/>
        </authorList>
    </citation>
    <scope>NUCLEOTIDE SEQUENCE [LARGE SCALE GENOMIC DNA]</scope>
    <source>
        <strain evidence="1">SPO-2</strain>
    </source>
</reference>
<accession>A0AAV7KEQ5</accession>
<organism evidence="1 2">
    <name type="scientific">Oopsacas minuta</name>
    <dbReference type="NCBI Taxonomy" id="111878"/>
    <lineage>
        <taxon>Eukaryota</taxon>
        <taxon>Metazoa</taxon>
        <taxon>Porifera</taxon>
        <taxon>Hexactinellida</taxon>
        <taxon>Hexasterophora</taxon>
        <taxon>Lyssacinosida</taxon>
        <taxon>Leucopsacidae</taxon>
        <taxon>Oopsacas</taxon>
    </lineage>
</organism>
<dbReference type="Proteomes" id="UP001165289">
    <property type="component" value="Unassembled WGS sequence"/>
</dbReference>
<sequence length="135" mass="15367">MEGANCEVFATAACLALATGLEPSKIRWRQIHMRAHIKECFRTEIVRPFPSITQMTLRSKFSTAQVTVLSITVSCVCTLPAHAYKYMIECLDCSTRHHKAYVGYQDPERDIPSFICCKVLQRENGVLRLLNITSW</sequence>
<keyword evidence="2" id="KW-1185">Reference proteome</keyword>
<dbReference type="InterPro" id="IPR011011">
    <property type="entry name" value="Znf_FYVE_PHD"/>
</dbReference>
<protein>
    <submittedName>
        <fullName evidence="1">Uncharacterized protein</fullName>
    </submittedName>
</protein>